<sequence>MYNLNLISFRAKYTLEGYSDATVGSPSFAKQIPCLSSQCQISSDIDLAYWIYTDPSRQYCSVHGHKTHHALPPCLPKTDDIQYTSDHGGRLEYPTIGIKILSLTTAVSSALSTNPDYVSFAAGVECWPKADR</sequence>
<name>A0ABD0KGN5_9CAEN</name>
<organism evidence="1 2">
    <name type="scientific">Batillaria attramentaria</name>
    <dbReference type="NCBI Taxonomy" id="370345"/>
    <lineage>
        <taxon>Eukaryota</taxon>
        <taxon>Metazoa</taxon>
        <taxon>Spiralia</taxon>
        <taxon>Lophotrochozoa</taxon>
        <taxon>Mollusca</taxon>
        <taxon>Gastropoda</taxon>
        <taxon>Caenogastropoda</taxon>
        <taxon>Sorbeoconcha</taxon>
        <taxon>Cerithioidea</taxon>
        <taxon>Batillariidae</taxon>
        <taxon>Batillaria</taxon>
    </lineage>
</organism>
<dbReference type="Proteomes" id="UP001519460">
    <property type="component" value="Unassembled WGS sequence"/>
</dbReference>
<dbReference type="AlphaFoldDB" id="A0ABD0KGN5"/>
<evidence type="ECO:0000313" key="2">
    <source>
        <dbReference type="Proteomes" id="UP001519460"/>
    </source>
</evidence>
<gene>
    <name evidence="1" type="ORF">BaRGS_00022575</name>
</gene>
<dbReference type="EMBL" id="JACVVK020000182">
    <property type="protein sequence ID" value="KAK7486252.1"/>
    <property type="molecule type" value="Genomic_DNA"/>
</dbReference>
<evidence type="ECO:0000313" key="1">
    <source>
        <dbReference type="EMBL" id="KAK7486252.1"/>
    </source>
</evidence>
<protein>
    <submittedName>
        <fullName evidence="1">Uncharacterized protein</fullName>
    </submittedName>
</protein>
<keyword evidence="2" id="KW-1185">Reference proteome</keyword>
<proteinExistence type="predicted"/>
<accession>A0ABD0KGN5</accession>
<reference evidence="1 2" key="1">
    <citation type="journal article" date="2023" name="Sci. Data">
        <title>Genome assembly of the Korean intertidal mud-creeper Batillaria attramentaria.</title>
        <authorList>
            <person name="Patra A.K."/>
            <person name="Ho P.T."/>
            <person name="Jun S."/>
            <person name="Lee S.J."/>
            <person name="Kim Y."/>
            <person name="Won Y.J."/>
        </authorList>
    </citation>
    <scope>NUCLEOTIDE SEQUENCE [LARGE SCALE GENOMIC DNA]</scope>
    <source>
        <strain evidence="1">Wonlab-2016</strain>
    </source>
</reference>
<comment type="caution">
    <text evidence="1">The sequence shown here is derived from an EMBL/GenBank/DDBJ whole genome shotgun (WGS) entry which is preliminary data.</text>
</comment>